<organism evidence="6 7">
    <name type="scientific">Sinosporangium album</name>
    <dbReference type="NCBI Taxonomy" id="504805"/>
    <lineage>
        <taxon>Bacteria</taxon>
        <taxon>Bacillati</taxon>
        <taxon>Actinomycetota</taxon>
        <taxon>Actinomycetes</taxon>
        <taxon>Streptosporangiales</taxon>
        <taxon>Streptosporangiaceae</taxon>
        <taxon>Sinosporangium</taxon>
    </lineage>
</organism>
<dbReference type="STRING" id="504805.SAMN05421505_12049"/>
<evidence type="ECO:0000256" key="1">
    <source>
        <dbReference type="ARBA" id="ARBA00001946"/>
    </source>
</evidence>
<dbReference type="RefSeq" id="WP_093172181.1">
    <property type="nucleotide sequence ID" value="NZ_FNCN01000020.1"/>
</dbReference>
<dbReference type="InterPro" id="IPR011856">
    <property type="entry name" value="tRNA_endonuc-like_dom_sf"/>
</dbReference>
<evidence type="ECO:0000256" key="4">
    <source>
        <dbReference type="SAM" id="MobiDB-lite"/>
    </source>
</evidence>
<evidence type="ECO:0000259" key="5">
    <source>
        <dbReference type="Pfam" id="PF08774"/>
    </source>
</evidence>
<evidence type="ECO:0000256" key="2">
    <source>
        <dbReference type="ARBA" id="ARBA00022722"/>
    </source>
</evidence>
<dbReference type="Proteomes" id="UP000198923">
    <property type="component" value="Unassembled WGS sequence"/>
</dbReference>
<keyword evidence="3" id="KW-0378">Hydrolase</keyword>
<keyword evidence="7" id="KW-1185">Reference proteome</keyword>
<comment type="cofactor">
    <cofactor evidence="1">
        <name>Mg(2+)</name>
        <dbReference type="ChEBI" id="CHEBI:18420"/>
    </cofactor>
</comment>
<sequence length="201" mass="22483">MTAHLWEVDHPFYCAMAHEGNYFSKDVHRGGDVGAAHPHPVDPPRGGAENPAAPGHTYPRKARRPVDLLTALNIPFNHLPADKQAKLAKAMTEATLRDNYIKPRARYHGWLLYWTWNSKHSPKGFPDLVLLHPVTGKLLVRELKKAGNQKRYSPTVDQQKWLDALTLAGVDTAVWTPADWYSGRIHRELATGANPLTPPSP</sequence>
<dbReference type="GO" id="GO:0004518">
    <property type="term" value="F:nuclease activity"/>
    <property type="evidence" value="ECO:0007669"/>
    <property type="project" value="UniProtKB-KW"/>
</dbReference>
<evidence type="ECO:0000313" key="7">
    <source>
        <dbReference type="Proteomes" id="UP000198923"/>
    </source>
</evidence>
<accession>A0A1G8EDD3</accession>
<dbReference type="GO" id="GO:0003676">
    <property type="term" value="F:nucleic acid binding"/>
    <property type="evidence" value="ECO:0007669"/>
    <property type="project" value="InterPro"/>
</dbReference>
<evidence type="ECO:0000256" key="3">
    <source>
        <dbReference type="ARBA" id="ARBA00022801"/>
    </source>
</evidence>
<feature type="domain" description="VRR-NUC" evidence="5">
    <location>
        <begin position="108"/>
        <end position="174"/>
    </location>
</feature>
<dbReference type="InterPro" id="IPR014883">
    <property type="entry name" value="VRR_NUC"/>
</dbReference>
<protein>
    <recommendedName>
        <fullName evidence="5">VRR-NUC domain-containing protein</fullName>
    </recommendedName>
</protein>
<evidence type="ECO:0000313" key="6">
    <source>
        <dbReference type="EMBL" id="SDH67888.1"/>
    </source>
</evidence>
<gene>
    <name evidence="6" type="ORF">SAMN05421505_12049</name>
</gene>
<dbReference type="Gene3D" id="3.40.1350.10">
    <property type="match status" value="1"/>
</dbReference>
<dbReference type="AlphaFoldDB" id="A0A1G8EDD3"/>
<reference evidence="6 7" key="1">
    <citation type="submission" date="2016-10" db="EMBL/GenBank/DDBJ databases">
        <authorList>
            <person name="de Groot N.N."/>
        </authorList>
    </citation>
    <scope>NUCLEOTIDE SEQUENCE [LARGE SCALE GENOMIC DNA]</scope>
    <source>
        <strain evidence="6 7">CPCC 201354</strain>
    </source>
</reference>
<feature type="region of interest" description="Disordered" evidence="4">
    <location>
        <begin position="31"/>
        <end position="60"/>
    </location>
</feature>
<dbReference type="GO" id="GO:0016788">
    <property type="term" value="F:hydrolase activity, acting on ester bonds"/>
    <property type="evidence" value="ECO:0007669"/>
    <property type="project" value="InterPro"/>
</dbReference>
<dbReference type="OrthoDB" id="4200941at2"/>
<dbReference type="EMBL" id="FNCN01000020">
    <property type="protein sequence ID" value="SDH67888.1"/>
    <property type="molecule type" value="Genomic_DNA"/>
</dbReference>
<keyword evidence="2" id="KW-0540">Nuclease</keyword>
<name>A0A1G8EDD3_9ACTN</name>
<proteinExistence type="predicted"/>
<dbReference type="Pfam" id="PF08774">
    <property type="entry name" value="VRR_NUC"/>
    <property type="match status" value="1"/>
</dbReference>